<dbReference type="EC" id="2.2.1.9" evidence="6"/>
<dbReference type="EMBL" id="BLKS01000001">
    <property type="protein sequence ID" value="GFG52487.1"/>
    <property type="molecule type" value="Genomic_DNA"/>
</dbReference>
<evidence type="ECO:0000256" key="4">
    <source>
        <dbReference type="ARBA" id="ARBA00023052"/>
    </source>
</evidence>
<keyword evidence="1 6" id="KW-0808">Transferase</keyword>
<evidence type="ECO:0000256" key="2">
    <source>
        <dbReference type="ARBA" id="ARBA00022723"/>
    </source>
</evidence>
<dbReference type="Proteomes" id="UP000465302">
    <property type="component" value="Unassembled WGS sequence"/>
</dbReference>
<dbReference type="HAMAP" id="MF_01659">
    <property type="entry name" value="MenD"/>
    <property type="match status" value="1"/>
</dbReference>
<evidence type="ECO:0000256" key="7">
    <source>
        <dbReference type="SAM" id="MobiDB-lite"/>
    </source>
</evidence>
<comment type="cofactor">
    <cofactor evidence="6">
        <name>Mg(2+)</name>
        <dbReference type="ChEBI" id="CHEBI:18420"/>
    </cofactor>
    <cofactor evidence="6">
        <name>Mn(2+)</name>
        <dbReference type="ChEBI" id="CHEBI:29035"/>
    </cofactor>
</comment>
<dbReference type="InterPro" id="IPR012001">
    <property type="entry name" value="Thiamin_PyroP_enz_TPP-bd_dom"/>
</dbReference>
<dbReference type="CDD" id="cd02009">
    <property type="entry name" value="TPP_SHCHC_synthase"/>
    <property type="match status" value="1"/>
</dbReference>
<dbReference type="NCBIfam" id="TIGR00173">
    <property type="entry name" value="menD"/>
    <property type="match status" value="1"/>
</dbReference>
<proteinExistence type="inferred from homology"/>
<dbReference type="Pfam" id="PF02776">
    <property type="entry name" value="TPP_enzyme_N"/>
    <property type="match status" value="1"/>
</dbReference>
<evidence type="ECO:0000259" key="8">
    <source>
        <dbReference type="Pfam" id="PF02776"/>
    </source>
</evidence>
<keyword evidence="6" id="KW-0474">Menaquinone biosynthesis</keyword>
<dbReference type="PANTHER" id="PTHR42916">
    <property type="entry name" value="2-SUCCINYL-5-ENOLPYRUVYL-6-HYDROXY-3-CYCLOHEXENE-1-CARBOXYLATE SYNTHASE"/>
    <property type="match status" value="1"/>
</dbReference>
<dbReference type="Gene3D" id="3.40.50.970">
    <property type="match status" value="2"/>
</dbReference>
<dbReference type="InterPro" id="IPR029061">
    <property type="entry name" value="THDP-binding"/>
</dbReference>
<dbReference type="GO" id="GO:0030976">
    <property type="term" value="F:thiamine pyrophosphate binding"/>
    <property type="evidence" value="ECO:0007669"/>
    <property type="project" value="UniProtKB-UniRule"/>
</dbReference>
<sequence length="547" mass="57376">MVNPSTAQARVVVDELIRGGVRDVVLCPGSRNAPLAFALHDADRAGRIRLHVRIDERTAGYLAIGLAVAEGAPVCVAMTSGTAVANLGPAVVEANYARVPLIVLSANRPYELLGTGANQTFEQLGYFGTQVRANISLGLAEEAPERMDELNAQWRSATCRVLVAATGARTANAGPVQFDIPLREPLVPDSETGSAQPYAPEGRPGGKPWTYTPPVTFDQPLDIDLTQDTIVIAGHGAGRHPNLAGLPTVAEPTAPPADNPLHPLALPLLRPQQVIMLGRPTLHRPVSALLADPSVPVYALTTGPRWPDVSGNSQATGTRAVTSGEPNPAWLRRCAAVNEHAYNAVRSQLAAHPLTTGLHVAAAVADALRPGDQLVLGASNPVRDAALVGLHTHHIKVRSNRGVAGIDGTVSTAIGAALAHDLTGGRTVALIGDLTFVHDSSGLLIGPTEPTPRNLTIVVSNDNGGGIFELLEQGDPRFSDVSSRIFGTPHDVDVGALCRAYHVESRQIEVGDLGAALDEPFEGMRVLEVKADRSSLRALHASIKAAL</sequence>
<comment type="similarity">
    <text evidence="6">Belongs to the TPP enzyme family. MenD subfamily.</text>
</comment>
<dbReference type="GO" id="GO:0030145">
    <property type="term" value="F:manganese ion binding"/>
    <property type="evidence" value="ECO:0007669"/>
    <property type="project" value="UniProtKB-UniRule"/>
</dbReference>
<evidence type="ECO:0000313" key="9">
    <source>
        <dbReference type="EMBL" id="GFG52487.1"/>
    </source>
</evidence>
<accession>A0A7I9W500</accession>
<dbReference type="GO" id="GO:0070204">
    <property type="term" value="F:2-succinyl-5-enolpyruvyl-6-hydroxy-3-cyclohexene-1-carboxylic-acid synthase activity"/>
    <property type="evidence" value="ECO:0007669"/>
    <property type="project" value="UniProtKB-UniRule"/>
</dbReference>
<dbReference type="GO" id="GO:0009234">
    <property type="term" value="P:menaquinone biosynthetic process"/>
    <property type="evidence" value="ECO:0007669"/>
    <property type="project" value="UniProtKB-UniRule"/>
</dbReference>
<keyword evidence="5 6" id="KW-0464">Manganese</keyword>
<dbReference type="UniPathway" id="UPA01057">
    <property type="reaction ID" value="UER00164"/>
</dbReference>
<comment type="subunit">
    <text evidence="6">Homodimer.</text>
</comment>
<dbReference type="GO" id="GO:0000287">
    <property type="term" value="F:magnesium ion binding"/>
    <property type="evidence" value="ECO:0007669"/>
    <property type="project" value="UniProtKB-UniRule"/>
</dbReference>
<keyword evidence="3 6" id="KW-0460">Magnesium</keyword>
<keyword evidence="4 6" id="KW-0786">Thiamine pyrophosphate</keyword>
<evidence type="ECO:0000256" key="1">
    <source>
        <dbReference type="ARBA" id="ARBA00022679"/>
    </source>
</evidence>
<comment type="cofactor">
    <cofactor evidence="6">
        <name>thiamine diphosphate</name>
        <dbReference type="ChEBI" id="CHEBI:58937"/>
    </cofactor>
    <text evidence="6">Binds 1 thiamine pyrophosphate per subunit.</text>
</comment>
<evidence type="ECO:0000313" key="10">
    <source>
        <dbReference type="Proteomes" id="UP000465302"/>
    </source>
</evidence>
<dbReference type="PANTHER" id="PTHR42916:SF1">
    <property type="entry name" value="PROTEIN PHYLLO, CHLOROPLASTIC"/>
    <property type="match status" value="1"/>
</dbReference>
<dbReference type="CDD" id="cd07037">
    <property type="entry name" value="TPP_PYR_MenD"/>
    <property type="match status" value="1"/>
</dbReference>
<name>A0A7I9W500_MYCAG</name>
<comment type="catalytic activity">
    <reaction evidence="6">
        <text>isochorismate + 2-oxoglutarate + H(+) = 5-enolpyruvoyl-6-hydroxy-2-succinyl-cyclohex-3-ene-1-carboxylate + CO2</text>
        <dbReference type="Rhea" id="RHEA:25593"/>
        <dbReference type="ChEBI" id="CHEBI:15378"/>
        <dbReference type="ChEBI" id="CHEBI:16526"/>
        <dbReference type="ChEBI" id="CHEBI:16810"/>
        <dbReference type="ChEBI" id="CHEBI:29780"/>
        <dbReference type="ChEBI" id="CHEBI:58818"/>
        <dbReference type="EC" id="2.2.1.9"/>
    </reaction>
</comment>
<organism evidence="9 10">
    <name type="scientific">Mycolicibacterium agri</name>
    <name type="common">Mycobacterium agri</name>
    <dbReference type="NCBI Taxonomy" id="36811"/>
    <lineage>
        <taxon>Bacteria</taxon>
        <taxon>Bacillati</taxon>
        <taxon>Actinomycetota</taxon>
        <taxon>Actinomycetes</taxon>
        <taxon>Mycobacteriales</taxon>
        <taxon>Mycobacteriaceae</taxon>
        <taxon>Mycolicibacterium</taxon>
    </lineage>
</organism>
<comment type="function">
    <text evidence="6">Catalyzes the thiamine diphosphate-dependent decarboxylation of 2-oxoglutarate and the subsequent addition of the resulting succinic semialdehyde-thiamine pyrophosphate anion to isochorismate to yield 2-succinyl-5-enolpyruvyl-6-hydroxy-3-cyclohexene-1-carboxylate (SEPHCHC).</text>
</comment>
<protein>
    <recommendedName>
        <fullName evidence="6">2-succinyl-5-enolpyruvyl-6-hydroxy-3-cyclohexene-1-carboxylate synthase</fullName>
        <shortName evidence="6">SEPHCHC synthase</shortName>
        <ecNumber evidence="6">2.2.1.9</ecNumber>
    </recommendedName>
    <alternativeName>
        <fullName evidence="6">Menaquinone biosynthesis protein MenD</fullName>
    </alternativeName>
</protein>
<keyword evidence="2 6" id="KW-0479">Metal-binding</keyword>
<reference evidence="9 10" key="1">
    <citation type="journal article" date="2019" name="Emerg. Microbes Infect.">
        <title>Comprehensive subspecies identification of 175 nontuberculous mycobacteria species based on 7547 genomic profiles.</title>
        <authorList>
            <person name="Matsumoto Y."/>
            <person name="Kinjo T."/>
            <person name="Motooka D."/>
            <person name="Nabeya D."/>
            <person name="Jung N."/>
            <person name="Uechi K."/>
            <person name="Horii T."/>
            <person name="Iida T."/>
            <person name="Fujita J."/>
            <person name="Nakamura S."/>
        </authorList>
    </citation>
    <scope>NUCLEOTIDE SEQUENCE [LARGE SCALE GENOMIC DNA]</scope>
    <source>
        <strain evidence="9 10">JCM 6377</strain>
    </source>
</reference>
<evidence type="ECO:0000256" key="5">
    <source>
        <dbReference type="ARBA" id="ARBA00023211"/>
    </source>
</evidence>
<evidence type="ECO:0000256" key="6">
    <source>
        <dbReference type="HAMAP-Rule" id="MF_01659"/>
    </source>
</evidence>
<dbReference type="SUPFAM" id="SSF52518">
    <property type="entry name" value="Thiamin diphosphate-binding fold (THDP-binding)"/>
    <property type="match status" value="2"/>
</dbReference>
<comment type="caution">
    <text evidence="9">The sequence shown here is derived from an EMBL/GenBank/DDBJ whole genome shotgun (WGS) entry which is preliminary data.</text>
</comment>
<dbReference type="Gene3D" id="3.40.50.1220">
    <property type="entry name" value="TPP-binding domain"/>
    <property type="match status" value="1"/>
</dbReference>
<dbReference type="InterPro" id="IPR004433">
    <property type="entry name" value="MenaQ_synth_MenD"/>
</dbReference>
<comment type="pathway">
    <text evidence="6">Quinol/quinone metabolism; menaquinone biosynthesis.</text>
</comment>
<feature type="region of interest" description="Disordered" evidence="7">
    <location>
        <begin position="188"/>
        <end position="208"/>
    </location>
</feature>
<dbReference type="PIRSF" id="PIRSF004983">
    <property type="entry name" value="MenD"/>
    <property type="match status" value="1"/>
</dbReference>
<dbReference type="UniPathway" id="UPA00079"/>
<dbReference type="AlphaFoldDB" id="A0A7I9W500"/>
<gene>
    <name evidence="6 9" type="primary">menD</name>
    <name evidence="9" type="ORF">MAGR_39280</name>
</gene>
<feature type="domain" description="Thiamine pyrophosphate enzyme N-terminal TPP-binding" evidence="8">
    <location>
        <begin position="9"/>
        <end position="123"/>
    </location>
</feature>
<evidence type="ECO:0000256" key="3">
    <source>
        <dbReference type="ARBA" id="ARBA00022842"/>
    </source>
</evidence>
<comment type="pathway">
    <text evidence="6">Quinol/quinone metabolism; 1,4-dihydroxy-2-naphthoate biosynthesis; 1,4-dihydroxy-2-naphthoate from chorismate: step 2/7.</text>
</comment>